<dbReference type="AlphaFoldDB" id="A0A1V3NN91"/>
<name>A0A1V3NN91_9GAMM</name>
<accession>A0A1V3NN91</accession>
<sequence>MKEIVSLQQLLSELRRFPALVVGPGVTSNSGISNDIVDAILREFADEFEKDASVSNYLDLVDSVADPESSEIPHIDECIRKHVLSIPGAPQIRQLLRVDWSTIVSLTPDVCLEDALRERLEGTATSRTLTLVDCARVLPQFRTTPIYRLLGNPRSKNAESGLVTRQSDLLIRQQSWPDMLRSFADFTKEAPVLIVGNEVNQDLVERFFAALVSLPSPRPRIFVHLKGDPVGTNRVISNLLRGKADLIEVDCTLKEFCQAIEDYVQKPEQLVLRLSDELAPCKDRVSKALTKIKSIVSVVPGDLPEQFDVASRHHQLLDGLFRPTSLDWSPFLADLHLPRTQSHELAQSIHLRLGVTDLTRMHCFILRGEAGTGKTCVMKEVAVILARKGYLVLWINRLPIDSAPQLVRDLARTLADITSKGRKEAAPKIVVLCDEPLSSRITPFDLAYEINASGAPVALVFSCRNTDFISESGVSIPLPVVPDEEVELSVELDQGEQERLPDVLIKIGAASDRESAIKSMRELSTRNSADILCQLWFLIPVTRSAITMSLEDEYIGLAEVERGIAALAEDGGRISAQARLAYECAAVCSDFKLGIPTEVLVRALEISFSEWIDMCLDGKPLWGLLYPEEHVNTGETVYWTRNDVVTAVLMRVLNGGLGHTGEVRVLRQLIKACSTGTDVYRTFLVDLLVRNRKKLGERYSLEQGIELFELARKSLPFPDRTIEHQYGLWLKDKGADLSSAYDQLQKALVAPDYPAAASSERLEHIHTSLAATVVSQARDGHRPLESAFAEVQEHLRHAQSPSFFNPHTTHVFGTLLLDLAQMHADETETETQLQAVAEALPAIERTFQIIGAIGKKARRFDKDIEMLSVLQQRLLDSMDTDRVKGIAVEIFESNRNQIGFAVVARKLLLEASKRGKGKDYRAAKEYLDECVERLTTAGVKPSDRLLAARVDLYIRWQLQGQGGSVDWQNILSDLETICASPLFRDDVIKLFYYGVVLFHLDRIPEANVIFSRLRNTASLPKLKGDARSYLLGGGGSPKRLQGVLRKSHDRWYVEVPELGTDLPLRNGEGALVNGRDIHCYVGFSFLGPFAIQQRPDPNDLLLPA</sequence>
<gene>
    <name evidence="2" type="ORF">B1C78_04985</name>
</gene>
<dbReference type="EMBL" id="MVBK01000028">
    <property type="protein sequence ID" value="OOG26423.1"/>
    <property type="molecule type" value="Genomic_DNA"/>
</dbReference>
<keyword evidence="3" id="KW-1185">Reference proteome</keyword>
<comment type="caution">
    <text evidence="2">The sequence shown here is derived from an EMBL/GenBank/DDBJ whole genome shotgun (WGS) entry which is preliminary data.</text>
</comment>
<reference evidence="2 3" key="1">
    <citation type="submission" date="2017-02" db="EMBL/GenBank/DDBJ databases">
        <title>Genomic diversity within the haloalkaliphilic genus Thioalkalivibrio.</title>
        <authorList>
            <person name="Ahn A.-C."/>
            <person name="Meier-Kolthoff J."/>
            <person name="Overmars L."/>
            <person name="Richter M."/>
            <person name="Woyke T."/>
            <person name="Sorokin D.Y."/>
            <person name="Muyzer G."/>
        </authorList>
    </citation>
    <scope>NUCLEOTIDE SEQUENCE [LARGE SCALE GENOMIC DNA]</scope>
    <source>
        <strain evidence="2 3">ALJD</strain>
    </source>
</reference>
<dbReference type="InterPro" id="IPR027417">
    <property type="entry name" value="P-loop_NTPase"/>
</dbReference>
<dbReference type="InterPro" id="IPR057574">
    <property type="entry name" value="nSTAND_NTPase5_dom"/>
</dbReference>
<organism evidence="2 3">
    <name type="scientific">Thioalkalivibrio denitrificans</name>
    <dbReference type="NCBI Taxonomy" id="108003"/>
    <lineage>
        <taxon>Bacteria</taxon>
        <taxon>Pseudomonadati</taxon>
        <taxon>Pseudomonadota</taxon>
        <taxon>Gammaproteobacteria</taxon>
        <taxon>Chromatiales</taxon>
        <taxon>Ectothiorhodospiraceae</taxon>
        <taxon>Thioalkalivibrio</taxon>
    </lineage>
</organism>
<dbReference type="RefSeq" id="WP_077278038.1">
    <property type="nucleotide sequence ID" value="NZ_MVBK01000028.1"/>
</dbReference>
<protein>
    <recommendedName>
        <fullName evidence="1">Novel STAND NTPase 5 domain-containing protein</fullName>
    </recommendedName>
</protein>
<dbReference type="CDD" id="cd01983">
    <property type="entry name" value="SIMIBI"/>
    <property type="match status" value="1"/>
</dbReference>
<evidence type="ECO:0000313" key="2">
    <source>
        <dbReference type="EMBL" id="OOG26423.1"/>
    </source>
</evidence>
<dbReference type="SUPFAM" id="SSF52540">
    <property type="entry name" value="P-loop containing nucleoside triphosphate hydrolases"/>
    <property type="match status" value="1"/>
</dbReference>
<dbReference type="Pfam" id="PF25199">
    <property type="entry name" value="nSTAND_NTPase5"/>
    <property type="match status" value="1"/>
</dbReference>
<dbReference type="OrthoDB" id="7053767at2"/>
<feature type="domain" description="Novel STAND NTPase 5" evidence="1">
    <location>
        <begin position="325"/>
        <end position="471"/>
    </location>
</feature>
<proteinExistence type="predicted"/>
<dbReference type="Proteomes" id="UP000189462">
    <property type="component" value="Unassembled WGS sequence"/>
</dbReference>
<evidence type="ECO:0000259" key="1">
    <source>
        <dbReference type="Pfam" id="PF25199"/>
    </source>
</evidence>
<evidence type="ECO:0000313" key="3">
    <source>
        <dbReference type="Proteomes" id="UP000189462"/>
    </source>
</evidence>